<feature type="compositionally biased region" description="Low complexity" evidence="7">
    <location>
        <begin position="109"/>
        <end position="120"/>
    </location>
</feature>
<feature type="compositionally biased region" description="Acidic residues" evidence="7">
    <location>
        <begin position="131"/>
        <end position="144"/>
    </location>
</feature>
<organism evidence="9 10">
    <name type="scientific">Pseudozyma flocculosa</name>
    <dbReference type="NCBI Taxonomy" id="84751"/>
    <lineage>
        <taxon>Eukaryota</taxon>
        <taxon>Fungi</taxon>
        <taxon>Dikarya</taxon>
        <taxon>Basidiomycota</taxon>
        <taxon>Ustilaginomycotina</taxon>
        <taxon>Ustilaginomycetes</taxon>
        <taxon>Ustilaginales</taxon>
        <taxon>Ustilaginaceae</taxon>
        <taxon>Pseudozyma</taxon>
    </lineage>
</organism>
<keyword evidence="3" id="KW-0808">Transferase</keyword>
<feature type="region of interest" description="Disordered" evidence="7">
    <location>
        <begin position="109"/>
        <end position="144"/>
    </location>
</feature>
<dbReference type="Gene3D" id="3.40.1190.20">
    <property type="match status" value="1"/>
</dbReference>
<evidence type="ECO:0000256" key="6">
    <source>
        <dbReference type="ARBA" id="ARBA00022840"/>
    </source>
</evidence>
<reference evidence="9 10" key="1">
    <citation type="submission" date="2018-03" db="EMBL/GenBank/DDBJ databases">
        <authorList>
            <person name="Guldener U."/>
        </authorList>
    </citation>
    <scope>NUCLEOTIDE SEQUENCE [LARGE SCALE GENOMIC DNA]</scope>
    <source>
        <strain evidence="9 10">DAOM196992</strain>
    </source>
</reference>
<keyword evidence="5 9" id="KW-0418">Kinase</keyword>
<evidence type="ECO:0000256" key="5">
    <source>
        <dbReference type="ARBA" id="ARBA00022777"/>
    </source>
</evidence>
<keyword evidence="6" id="KW-0067">ATP-binding</keyword>
<dbReference type="Proteomes" id="UP000323386">
    <property type="component" value="Unassembled WGS sequence"/>
</dbReference>
<name>A0A5C3EZ49_9BASI</name>
<evidence type="ECO:0000313" key="9">
    <source>
        <dbReference type="EMBL" id="SPO36311.1"/>
    </source>
</evidence>
<dbReference type="GO" id="GO:0009443">
    <property type="term" value="P:pyridoxal 5'-phosphate salvage"/>
    <property type="evidence" value="ECO:0007669"/>
    <property type="project" value="InterPro"/>
</dbReference>
<dbReference type="InterPro" id="IPR013749">
    <property type="entry name" value="PM/HMP-P_kinase-1"/>
</dbReference>
<dbReference type="AlphaFoldDB" id="A0A5C3EZ49"/>
<dbReference type="GO" id="GO:0008478">
    <property type="term" value="F:pyridoxal kinase activity"/>
    <property type="evidence" value="ECO:0007669"/>
    <property type="project" value="UniProtKB-EC"/>
</dbReference>
<feature type="region of interest" description="Disordered" evidence="7">
    <location>
        <begin position="359"/>
        <end position="379"/>
    </location>
</feature>
<dbReference type="InterPro" id="IPR029056">
    <property type="entry name" value="Ribokinase-like"/>
</dbReference>
<evidence type="ECO:0000256" key="4">
    <source>
        <dbReference type="ARBA" id="ARBA00022741"/>
    </source>
</evidence>
<sequence>MSANVPDPSRILSIQSHVVSGYVGNRAATFPLQLLGWDVDVANTVQFSNHTGYGRWGGLRFDSDHLDQLFDGLDKNGLLRYSRMLTGYMPSAAVVTNVLNLVKKLRARTPAQARQQQQQQHGGRNGADDGASGEDDDDDDDDDEGGLIYLLDPVMGDIGRGMYVAPEVLPVYKQMLPYSTIITPNQFEAQVLTGLEVTDLSSLKRVIWTLHHVHGVPHVIITSVALPQGELEKIGATATLPNGQTAMLQVGSSYRTRSTARNSTANATATAPPDGPDDLDVWMIQFPEVDGYFSGVGDLFAALTLGRFRPQETAQERAATADGANGVKSLTPIARAAELAIASLQGILARTSETIDRLEAEEARQSPSAATATNGKVQGEVQVEAEDPAEARVNRMRKRELRIVQSRDEIERPEVVYRARWLP</sequence>
<dbReference type="GO" id="GO:0005829">
    <property type="term" value="C:cytosol"/>
    <property type="evidence" value="ECO:0007669"/>
    <property type="project" value="TreeGrafter"/>
</dbReference>
<keyword evidence="4" id="KW-0547">Nucleotide-binding</keyword>
<gene>
    <name evidence="9" type="ORF">PSFLO_01782</name>
</gene>
<dbReference type="Pfam" id="PF08543">
    <property type="entry name" value="Phos_pyr_kin"/>
    <property type="match status" value="1"/>
</dbReference>
<dbReference type="PANTHER" id="PTHR10534:SF2">
    <property type="entry name" value="PYRIDOXAL KINASE"/>
    <property type="match status" value="1"/>
</dbReference>
<dbReference type="SUPFAM" id="SSF53613">
    <property type="entry name" value="Ribokinase-like"/>
    <property type="match status" value="1"/>
</dbReference>
<evidence type="ECO:0000256" key="1">
    <source>
        <dbReference type="ARBA" id="ARBA00008805"/>
    </source>
</evidence>
<dbReference type="EMBL" id="OOIP01000004">
    <property type="protein sequence ID" value="SPO36311.1"/>
    <property type="molecule type" value="Genomic_DNA"/>
</dbReference>
<protein>
    <recommendedName>
        <fullName evidence="2">pyridoxal kinase</fullName>
        <ecNumber evidence="2">2.7.1.35</ecNumber>
    </recommendedName>
</protein>
<comment type="similarity">
    <text evidence="1">Belongs to the pyridoxine kinase family.</text>
</comment>
<evidence type="ECO:0000259" key="8">
    <source>
        <dbReference type="Pfam" id="PF08543"/>
    </source>
</evidence>
<feature type="domain" description="Pyridoxamine kinase/Phosphomethylpyrimidine kinase" evidence="8">
    <location>
        <begin position="149"/>
        <end position="228"/>
    </location>
</feature>
<keyword evidence="10" id="KW-1185">Reference proteome</keyword>
<dbReference type="CDD" id="cd01173">
    <property type="entry name" value="pyridoxal_pyridoxamine_kinase"/>
    <property type="match status" value="1"/>
</dbReference>
<dbReference type="OrthoDB" id="2104723at2759"/>
<evidence type="ECO:0000313" key="10">
    <source>
        <dbReference type="Proteomes" id="UP000323386"/>
    </source>
</evidence>
<dbReference type="PANTHER" id="PTHR10534">
    <property type="entry name" value="PYRIDOXAL KINASE"/>
    <property type="match status" value="1"/>
</dbReference>
<dbReference type="EC" id="2.7.1.35" evidence="2"/>
<proteinExistence type="inferred from homology"/>
<feature type="compositionally biased region" description="Polar residues" evidence="7">
    <location>
        <begin position="365"/>
        <end position="376"/>
    </location>
</feature>
<evidence type="ECO:0000256" key="2">
    <source>
        <dbReference type="ARBA" id="ARBA00012104"/>
    </source>
</evidence>
<dbReference type="GO" id="GO:0005524">
    <property type="term" value="F:ATP binding"/>
    <property type="evidence" value="ECO:0007669"/>
    <property type="project" value="UniProtKB-KW"/>
</dbReference>
<evidence type="ECO:0000256" key="7">
    <source>
        <dbReference type="SAM" id="MobiDB-lite"/>
    </source>
</evidence>
<dbReference type="InterPro" id="IPR004625">
    <property type="entry name" value="PyrdxlKinase"/>
</dbReference>
<evidence type="ECO:0000256" key="3">
    <source>
        <dbReference type="ARBA" id="ARBA00022679"/>
    </source>
</evidence>
<accession>A0A5C3EZ49</accession>